<keyword evidence="2" id="KW-1185">Reference proteome</keyword>
<proteinExistence type="predicted"/>
<organism evidence="1 2">
    <name type="scientific">Pontibacter rugosus</name>
    <dbReference type="NCBI Taxonomy" id="1745966"/>
    <lineage>
        <taxon>Bacteria</taxon>
        <taxon>Pseudomonadati</taxon>
        <taxon>Bacteroidota</taxon>
        <taxon>Cytophagia</taxon>
        <taxon>Cytophagales</taxon>
        <taxon>Hymenobacteraceae</taxon>
        <taxon>Pontibacter</taxon>
    </lineage>
</organism>
<reference evidence="2" key="1">
    <citation type="journal article" date="2019" name="Int. J. Syst. Evol. Microbiol.">
        <title>The Global Catalogue of Microorganisms (GCM) 10K type strain sequencing project: providing services to taxonomists for standard genome sequencing and annotation.</title>
        <authorList>
            <consortium name="The Broad Institute Genomics Platform"/>
            <consortium name="The Broad Institute Genome Sequencing Center for Infectious Disease"/>
            <person name="Wu L."/>
            <person name="Ma J."/>
        </authorList>
    </citation>
    <scope>NUCLEOTIDE SEQUENCE [LARGE SCALE GENOMIC DNA]</scope>
    <source>
        <strain evidence="2">JCM 31319</strain>
    </source>
</reference>
<dbReference type="EMBL" id="JBHTLD010000324">
    <property type="protein sequence ID" value="MFD1188626.1"/>
    <property type="molecule type" value="Genomic_DNA"/>
</dbReference>
<gene>
    <name evidence="1" type="ORF">ACFQ2O_20635</name>
</gene>
<feature type="non-terminal residue" evidence="1">
    <location>
        <position position="1"/>
    </location>
</feature>
<protein>
    <recommendedName>
        <fullName evidence="3">SpoIIAA-like</fullName>
    </recommendedName>
</protein>
<comment type="caution">
    <text evidence="1">The sequence shown here is derived from an EMBL/GenBank/DDBJ whole genome shotgun (WGS) entry which is preliminary data.</text>
</comment>
<name>A0ABW3SWZ4_9BACT</name>
<evidence type="ECO:0000313" key="2">
    <source>
        <dbReference type="Proteomes" id="UP001597094"/>
    </source>
</evidence>
<sequence length="119" mass="14097">TDVLTVTWPDIEHSNKSELEYLFHKLNDTIRYYDIKKLLIDSRFNKVQLAEEEYEILMKNLCEGLRNSRLDKTARVGSLDTKREPKAEKLAYSLAEKLTPSFAFQNFQDRKLALKWLQE</sequence>
<evidence type="ECO:0000313" key="1">
    <source>
        <dbReference type="EMBL" id="MFD1188626.1"/>
    </source>
</evidence>
<evidence type="ECO:0008006" key="3">
    <source>
        <dbReference type="Google" id="ProtNLM"/>
    </source>
</evidence>
<accession>A0ABW3SWZ4</accession>
<dbReference type="Proteomes" id="UP001597094">
    <property type="component" value="Unassembled WGS sequence"/>
</dbReference>
<dbReference type="RefSeq" id="WP_377532564.1">
    <property type="nucleotide sequence ID" value="NZ_JBHTLD010000324.1"/>
</dbReference>